<dbReference type="STRING" id="51028.A0A158QB21"/>
<evidence type="ECO:0000313" key="3">
    <source>
        <dbReference type="WBParaSite" id="EVEC_0000795001-mRNA-1"/>
    </source>
</evidence>
<dbReference type="AlphaFoldDB" id="A0A158QB21"/>
<protein>
    <submittedName>
        <fullName evidence="3">SAC domain-containing protein</fullName>
    </submittedName>
</protein>
<keyword evidence="2" id="KW-1185">Reference proteome</keyword>
<dbReference type="OrthoDB" id="5870821at2759"/>
<reference evidence="1 2" key="2">
    <citation type="submission" date="2018-10" db="EMBL/GenBank/DDBJ databases">
        <authorList>
            <consortium name="Pathogen Informatics"/>
        </authorList>
    </citation>
    <scope>NUCLEOTIDE SEQUENCE [LARGE SCALE GENOMIC DNA]</scope>
</reference>
<proteinExistence type="predicted"/>
<accession>A0A158QB21</accession>
<organism evidence="3">
    <name type="scientific">Enterobius vermicularis</name>
    <name type="common">Human pinworm</name>
    <dbReference type="NCBI Taxonomy" id="51028"/>
    <lineage>
        <taxon>Eukaryota</taxon>
        <taxon>Metazoa</taxon>
        <taxon>Ecdysozoa</taxon>
        <taxon>Nematoda</taxon>
        <taxon>Chromadorea</taxon>
        <taxon>Rhabditida</taxon>
        <taxon>Spirurina</taxon>
        <taxon>Oxyuridomorpha</taxon>
        <taxon>Oxyuroidea</taxon>
        <taxon>Oxyuridae</taxon>
        <taxon>Enterobius</taxon>
    </lineage>
</organism>
<name>A0A158QB21_ENTVE</name>
<sequence>MLRRTLLSWSSTVPSCFSYFGARAFCFDSRKNRLSVYKREWVRQMDTKNISIEKTIVTVVEASGKETQLLMNDRLSTYYDCLKHISTHIARGTALVAVETNSHMEYCSVHSPINGCVKIYPLSLTSPKEAEEVNKAYWRSCAFLLGALIEISFRSRTHLDAALPPH</sequence>
<dbReference type="EMBL" id="UXUI01008921">
    <property type="protein sequence ID" value="VDD92683.1"/>
    <property type="molecule type" value="Genomic_DNA"/>
</dbReference>
<gene>
    <name evidence="1" type="ORF">EVEC_LOCUS7434</name>
</gene>
<evidence type="ECO:0000313" key="1">
    <source>
        <dbReference type="EMBL" id="VDD92683.1"/>
    </source>
</evidence>
<dbReference type="WBParaSite" id="EVEC_0000795001-mRNA-1">
    <property type="protein sequence ID" value="EVEC_0000795001-mRNA-1"/>
    <property type="gene ID" value="EVEC_0000795001"/>
</dbReference>
<dbReference type="Proteomes" id="UP000274131">
    <property type="component" value="Unassembled WGS sequence"/>
</dbReference>
<evidence type="ECO:0000313" key="2">
    <source>
        <dbReference type="Proteomes" id="UP000274131"/>
    </source>
</evidence>
<reference evidence="3" key="1">
    <citation type="submission" date="2016-04" db="UniProtKB">
        <authorList>
            <consortium name="WormBaseParasite"/>
        </authorList>
    </citation>
    <scope>IDENTIFICATION</scope>
</reference>